<name>A0A1G1SRN8_9BACT</name>
<dbReference type="InterPro" id="IPR035986">
    <property type="entry name" value="PKD_dom_sf"/>
</dbReference>
<evidence type="ECO:0000259" key="1">
    <source>
        <dbReference type="PROSITE" id="PS50093"/>
    </source>
</evidence>
<reference evidence="2 3" key="1">
    <citation type="submission" date="2016-08" db="EMBL/GenBank/DDBJ databases">
        <title>Hymenobacter coccineus sp. nov., Hymenobacter lapidarius sp. nov. and Hymenobacter glacialis sp. nov., isolated from Antarctic soil.</title>
        <authorList>
            <person name="Sedlacek I."/>
            <person name="Kralova S."/>
            <person name="Kyrova K."/>
            <person name="Maslanova I."/>
            <person name="Stankova E."/>
            <person name="Vrbovska V."/>
            <person name="Nemec M."/>
            <person name="Bartak M."/>
            <person name="Svec P."/>
            <person name="Busse H.-J."/>
            <person name="Pantucek R."/>
        </authorList>
    </citation>
    <scope>NUCLEOTIDE SEQUENCE [LARGE SCALE GENOMIC DNA]</scope>
    <source>
        <strain evidence="2 3">CCM 8648</strain>
    </source>
</reference>
<comment type="caution">
    <text evidence="2">The sequence shown here is derived from an EMBL/GenBank/DDBJ whole genome shotgun (WGS) entry which is preliminary data.</text>
</comment>
<evidence type="ECO:0000313" key="2">
    <source>
        <dbReference type="EMBL" id="OGX81302.1"/>
    </source>
</evidence>
<dbReference type="InterPro" id="IPR022409">
    <property type="entry name" value="PKD/Chitinase_dom"/>
</dbReference>
<keyword evidence="3" id="KW-1185">Reference proteome</keyword>
<dbReference type="CDD" id="cd00146">
    <property type="entry name" value="PKD"/>
    <property type="match status" value="1"/>
</dbReference>
<gene>
    <name evidence="2" type="ORF">BEN48_06835</name>
</gene>
<dbReference type="SUPFAM" id="SSF49299">
    <property type="entry name" value="PKD domain"/>
    <property type="match status" value="1"/>
</dbReference>
<feature type="domain" description="PKD" evidence="1">
    <location>
        <begin position="232"/>
        <end position="295"/>
    </location>
</feature>
<dbReference type="Pfam" id="PF13585">
    <property type="entry name" value="CHU_C"/>
    <property type="match status" value="1"/>
</dbReference>
<dbReference type="Proteomes" id="UP000177791">
    <property type="component" value="Unassembled WGS sequence"/>
</dbReference>
<dbReference type="AlphaFoldDB" id="A0A1G1SRN8"/>
<dbReference type="InterPro" id="IPR000601">
    <property type="entry name" value="PKD_dom"/>
</dbReference>
<organism evidence="2 3">
    <name type="scientific">Hymenobacter glacialis</name>
    <dbReference type="NCBI Taxonomy" id="1908236"/>
    <lineage>
        <taxon>Bacteria</taxon>
        <taxon>Pseudomonadati</taxon>
        <taxon>Bacteroidota</taxon>
        <taxon>Cytophagia</taxon>
        <taxon>Cytophagales</taxon>
        <taxon>Hymenobacteraceae</taxon>
        <taxon>Hymenobacter</taxon>
    </lineage>
</organism>
<dbReference type="EMBL" id="MDZC01000123">
    <property type="protein sequence ID" value="OGX81302.1"/>
    <property type="molecule type" value="Genomic_DNA"/>
</dbReference>
<dbReference type="Gene3D" id="2.60.40.10">
    <property type="entry name" value="Immunoglobulins"/>
    <property type="match status" value="1"/>
</dbReference>
<dbReference type="SMART" id="SM00089">
    <property type="entry name" value="PKD"/>
    <property type="match status" value="1"/>
</dbReference>
<sequence>MGSPVVSLAPRDISPVANGILRASTDGKTLVSVQYMATRTSAITQLEVARFDPSTGRITANDVLPSPFKGRIINGSDPNQYAINFVRLAGLELSPDGSRMYADTVNSSGVFQYDLLAGSPVAVAASRATIPVQIQNGQGFSDSGDLKLGPDGNIYVIRSSFSGVGRIEKANALAPFCRFVADGVRYGKGTAPARYTFPSTTNDLDLPPVVITGGGAIQGQAGCVGELLPFASTLSPFVTATAYAWDFGDPASGPLNQATGQAPTHRYQQAGTYTVRLVVTATSGQAFVTSQQVQVWPLPVVELGPDLTLCADEPRTLSVGPQPTGSTYRWHDGSTGAEFGARLTGTYRVTVTSPQGCVATDELNVELADCPSLPNIITPNGDAQNQTFVLKGLNAGDWALRIFNRWGREVFSQAAYDNSWAAQGQPDGVYYYLLTKATSGQKIKGWLEVRR</sequence>
<proteinExistence type="predicted"/>
<protein>
    <recommendedName>
        <fullName evidence="1">PKD domain-containing protein</fullName>
    </recommendedName>
</protein>
<dbReference type="STRING" id="1908236.BEN48_06835"/>
<dbReference type="PROSITE" id="PS50093">
    <property type="entry name" value="PKD"/>
    <property type="match status" value="1"/>
</dbReference>
<evidence type="ECO:0000313" key="3">
    <source>
        <dbReference type="Proteomes" id="UP000177791"/>
    </source>
</evidence>
<accession>A0A1G1SRN8</accession>
<dbReference type="InterPro" id="IPR013783">
    <property type="entry name" value="Ig-like_fold"/>
</dbReference>
<dbReference type="SUPFAM" id="SSF63829">
    <property type="entry name" value="Calcium-dependent phosphotriesterase"/>
    <property type="match status" value="1"/>
</dbReference>
<dbReference type="Pfam" id="PF18911">
    <property type="entry name" value="PKD_4"/>
    <property type="match status" value="1"/>
</dbReference>